<sequence>MKYPAVDPRRVGMLTPSSNTVLEPYTSAMFAPFGEAASAHFGRFRVVEISMSDASQAQFTLEPILEAAERLAEARPHLIAWNGTSASWLGLDKDRALCAAITERTGVPATSTILAYDALLKGMGVKRLGVVTPYVEEIETRMIANYAGQGIEVVSSNRLNDRGNYSFATYPPAQVGAMIERVAEAKPDAIAVVCTNFRGAPEAARIEDATGIPVLDSVAVTAAHCLSRVGLDPAQVTDWGGVFQTVAALGLPPLTLSETKGTST</sequence>
<dbReference type="PANTHER" id="PTHR40267">
    <property type="entry name" value="BLR3294 PROTEIN"/>
    <property type="match status" value="1"/>
</dbReference>
<proteinExistence type="predicted"/>
<dbReference type="OrthoDB" id="9816064at2"/>
<protein>
    <submittedName>
        <fullName evidence="1">Maleate isomerase</fullName>
    </submittedName>
</protein>
<comment type="caution">
    <text evidence="1">The sequence shown here is derived from an EMBL/GenBank/DDBJ whole genome shotgun (WGS) entry which is preliminary data.</text>
</comment>
<keyword evidence="1" id="KW-0413">Isomerase</keyword>
<dbReference type="GO" id="GO:0016853">
    <property type="term" value="F:isomerase activity"/>
    <property type="evidence" value="ECO:0007669"/>
    <property type="project" value="UniProtKB-KW"/>
</dbReference>
<dbReference type="InterPro" id="IPR053714">
    <property type="entry name" value="Iso_Racemase_Enz_sf"/>
</dbReference>
<dbReference type="Proteomes" id="UP000295696">
    <property type="component" value="Unassembled WGS sequence"/>
</dbReference>
<dbReference type="Pfam" id="PF17645">
    <property type="entry name" value="Amdase"/>
    <property type="match status" value="1"/>
</dbReference>
<evidence type="ECO:0000313" key="2">
    <source>
        <dbReference type="Proteomes" id="UP000295696"/>
    </source>
</evidence>
<evidence type="ECO:0000313" key="1">
    <source>
        <dbReference type="EMBL" id="TCS59712.1"/>
    </source>
</evidence>
<dbReference type="PIRSF" id="PIRSF015736">
    <property type="entry name" value="MI"/>
    <property type="match status" value="1"/>
</dbReference>
<dbReference type="PANTHER" id="PTHR40267:SF1">
    <property type="entry name" value="BLR3294 PROTEIN"/>
    <property type="match status" value="1"/>
</dbReference>
<dbReference type="RefSeq" id="WP_132247819.1">
    <property type="nucleotide sequence ID" value="NZ_SLZU01000019.1"/>
</dbReference>
<dbReference type="Gene3D" id="3.40.50.12500">
    <property type="match status" value="1"/>
</dbReference>
<dbReference type="EMBL" id="SLZU01000019">
    <property type="protein sequence ID" value="TCS59712.1"/>
    <property type="molecule type" value="Genomic_DNA"/>
</dbReference>
<reference evidence="1 2" key="1">
    <citation type="submission" date="2019-03" db="EMBL/GenBank/DDBJ databases">
        <title>Genomic Encyclopedia of Type Strains, Phase IV (KMG-IV): sequencing the most valuable type-strain genomes for metagenomic binning, comparative biology and taxonomic classification.</title>
        <authorList>
            <person name="Goeker M."/>
        </authorList>
    </citation>
    <scope>NUCLEOTIDE SEQUENCE [LARGE SCALE GENOMIC DNA]</scope>
    <source>
        <strain evidence="1 2">DSM 104836</strain>
    </source>
</reference>
<organism evidence="1 2">
    <name type="scientific">Primorskyibacter sedentarius</name>
    <dbReference type="NCBI Taxonomy" id="745311"/>
    <lineage>
        <taxon>Bacteria</taxon>
        <taxon>Pseudomonadati</taxon>
        <taxon>Pseudomonadota</taxon>
        <taxon>Alphaproteobacteria</taxon>
        <taxon>Rhodobacterales</taxon>
        <taxon>Roseobacteraceae</taxon>
        <taxon>Primorskyibacter</taxon>
    </lineage>
</organism>
<accession>A0A4R3J3G7</accession>
<dbReference type="InterPro" id="IPR026286">
    <property type="entry name" value="MaiA/AMDase"/>
</dbReference>
<gene>
    <name evidence="1" type="ORF">EDD52_11915</name>
</gene>
<keyword evidence="2" id="KW-1185">Reference proteome</keyword>
<dbReference type="AlphaFoldDB" id="A0A4R3J3G7"/>
<name>A0A4R3J3G7_9RHOB</name>